<keyword evidence="8" id="KW-0472">Membrane</keyword>
<dbReference type="PROSITE" id="PS50893">
    <property type="entry name" value="ABC_TRANSPORTER_2"/>
    <property type="match status" value="1"/>
</dbReference>
<dbReference type="FunCoup" id="D6Z6C6">
    <property type="interactions" value="246"/>
</dbReference>
<keyword evidence="2" id="KW-1003">Cell membrane</keyword>
<gene>
    <name evidence="10" type="ordered locus">DaAHT2_2226</name>
</gene>
<evidence type="ECO:0000256" key="6">
    <source>
        <dbReference type="ARBA" id="ARBA00023004"/>
    </source>
</evidence>
<evidence type="ECO:0000256" key="1">
    <source>
        <dbReference type="ARBA" id="ARBA00022448"/>
    </source>
</evidence>
<evidence type="ECO:0000256" key="4">
    <source>
        <dbReference type="ARBA" id="ARBA00022741"/>
    </source>
</evidence>
<dbReference type="GO" id="GO:0016887">
    <property type="term" value="F:ATP hydrolysis activity"/>
    <property type="evidence" value="ECO:0007669"/>
    <property type="project" value="InterPro"/>
</dbReference>
<dbReference type="InterPro" id="IPR017871">
    <property type="entry name" value="ABC_transporter-like_CS"/>
</dbReference>
<evidence type="ECO:0000313" key="10">
    <source>
        <dbReference type="EMBL" id="ADH86891.1"/>
    </source>
</evidence>
<dbReference type="SMART" id="SM00382">
    <property type="entry name" value="AAA"/>
    <property type="match status" value="1"/>
</dbReference>
<dbReference type="Pfam" id="PF00005">
    <property type="entry name" value="ABC_tran"/>
    <property type="match status" value="1"/>
</dbReference>
<reference evidence="11" key="1">
    <citation type="submission" date="2010-02" db="EMBL/GenBank/DDBJ databases">
        <title>Complete sequence of Desulfurivibrio alkaliphilus AHT2.</title>
        <authorList>
            <consortium name="US DOE Joint Genome Institute"/>
            <person name="Pitluck S."/>
            <person name="Chertkov O."/>
            <person name="Detter J.C."/>
            <person name="Han C."/>
            <person name="Tapia R."/>
            <person name="Larimer F."/>
            <person name="Land M."/>
            <person name="Hauser L."/>
            <person name="Kyrpides N."/>
            <person name="Mikhailova N."/>
            <person name="Sorokin D.Y."/>
            <person name="Muyzer G."/>
            <person name="Woyke T."/>
        </authorList>
    </citation>
    <scope>NUCLEOTIDE SEQUENCE [LARGE SCALE GENOMIC DNA]</scope>
    <source>
        <strain evidence="11">DSM 19089 / UNIQEM U267 / AHT2</strain>
    </source>
</reference>
<dbReference type="STRING" id="589865.DaAHT2_2226"/>
<dbReference type="PANTHER" id="PTHR42781">
    <property type="entry name" value="SPERMIDINE/PUTRESCINE IMPORT ATP-BINDING PROTEIN POTA"/>
    <property type="match status" value="1"/>
</dbReference>
<dbReference type="Gene3D" id="2.40.50.100">
    <property type="match status" value="1"/>
</dbReference>
<evidence type="ECO:0000256" key="3">
    <source>
        <dbReference type="ARBA" id="ARBA00022496"/>
    </source>
</evidence>
<keyword evidence="1" id="KW-0813">Transport</keyword>
<keyword evidence="5" id="KW-0067">ATP-binding</keyword>
<dbReference type="PANTHER" id="PTHR42781:SF4">
    <property type="entry name" value="SPERMIDINE_PUTRESCINE IMPORT ATP-BINDING PROTEIN POTA"/>
    <property type="match status" value="1"/>
</dbReference>
<proteinExistence type="predicted"/>
<dbReference type="GO" id="GO:0015408">
    <property type="term" value="F:ABC-type ferric iron transporter activity"/>
    <property type="evidence" value="ECO:0007669"/>
    <property type="project" value="InterPro"/>
</dbReference>
<dbReference type="GO" id="GO:0005524">
    <property type="term" value="F:ATP binding"/>
    <property type="evidence" value="ECO:0007669"/>
    <property type="project" value="UniProtKB-KW"/>
</dbReference>
<dbReference type="SUPFAM" id="SSF50331">
    <property type="entry name" value="MOP-like"/>
    <property type="match status" value="1"/>
</dbReference>
<name>D6Z6C6_DESAT</name>
<organism evidence="10 11">
    <name type="scientific">Desulfurivibrio alkaliphilus (strain DSM 19089 / UNIQEM U267 / AHT2)</name>
    <dbReference type="NCBI Taxonomy" id="589865"/>
    <lineage>
        <taxon>Bacteria</taxon>
        <taxon>Pseudomonadati</taxon>
        <taxon>Thermodesulfobacteriota</taxon>
        <taxon>Desulfobulbia</taxon>
        <taxon>Desulfobulbales</taxon>
        <taxon>Desulfobulbaceae</taxon>
        <taxon>Desulfurivibrio</taxon>
    </lineage>
</organism>
<dbReference type="SUPFAM" id="SSF52540">
    <property type="entry name" value="P-loop containing nucleoside triphosphate hydrolases"/>
    <property type="match status" value="1"/>
</dbReference>
<dbReference type="AlphaFoldDB" id="D6Z6C6"/>
<dbReference type="InterPro" id="IPR012340">
    <property type="entry name" value="NA-bd_OB-fold"/>
</dbReference>
<dbReference type="EMBL" id="CP001940">
    <property type="protein sequence ID" value="ADH86891.1"/>
    <property type="molecule type" value="Genomic_DNA"/>
</dbReference>
<dbReference type="InterPro" id="IPR050093">
    <property type="entry name" value="ABC_SmlMolc_Importer"/>
</dbReference>
<evidence type="ECO:0000313" key="11">
    <source>
        <dbReference type="Proteomes" id="UP000001508"/>
    </source>
</evidence>
<dbReference type="KEGG" id="dak:DaAHT2_2226"/>
<dbReference type="InterPro" id="IPR003593">
    <property type="entry name" value="AAA+_ATPase"/>
</dbReference>
<dbReference type="GO" id="GO:0043190">
    <property type="term" value="C:ATP-binding cassette (ABC) transporter complex"/>
    <property type="evidence" value="ECO:0007669"/>
    <property type="project" value="InterPro"/>
</dbReference>
<evidence type="ECO:0000259" key="9">
    <source>
        <dbReference type="PROSITE" id="PS50893"/>
    </source>
</evidence>
<evidence type="ECO:0000256" key="2">
    <source>
        <dbReference type="ARBA" id="ARBA00022475"/>
    </source>
</evidence>
<dbReference type="PROSITE" id="PS00211">
    <property type="entry name" value="ABC_TRANSPORTER_1"/>
    <property type="match status" value="1"/>
</dbReference>
<keyword evidence="4" id="KW-0547">Nucleotide-binding</keyword>
<evidence type="ECO:0000256" key="8">
    <source>
        <dbReference type="ARBA" id="ARBA00023136"/>
    </source>
</evidence>
<dbReference type="GO" id="GO:0015697">
    <property type="term" value="P:quaternary ammonium group transport"/>
    <property type="evidence" value="ECO:0007669"/>
    <property type="project" value="UniProtKB-ARBA"/>
</dbReference>
<keyword evidence="6" id="KW-0408">Iron</keyword>
<dbReference type="Gene3D" id="2.40.50.140">
    <property type="entry name" value="Nucleic acid-binding proteins"/>
    <property type="match status" value="1"/>
</dbReference>
<keyword evidence="7" id="KW-0406">Ion transport</keyword>
<dbReference type="InParanoid" id="D6Z6C6"/>
<dbReference type="Gene3D" id="3.40.50.300">
    <property type="entry name" value="P-loop containing nucleotide triphosphate hydrolases"/>
    <property type="match status" value="1"/>
</dbReference>
<dbReference type="InterPro" id="IPR008995">
    <property type="entry name" value="Mo/tungstate-bd_C_term_dom"/>
</dbReference>
<dbReference type="Proteomes" id="UP000001508">
    <property type="component" value="Chromosome"/>
</dbReference>
<protein>
    <submittedName>
        <fullName evidence="10">ABC transporter related protein</fullName>
    </submittedName>
</protein>
<dbReference type="FunFam" id="3.40.50.300:FF:000425">
    <property type="entry name" value="Probable ABC transporter, ATP-binding subunit"/>
    <property type="match status" value="1"/>
</dbReference>
<dbReference type="eggNOG" id="COG3842">
    <property type="taxonomic scope" value="Bacteria"/>
</dbReference>
<keyword evidence="3" id="KW-0410">Iron transport</keyword>
<dbReference type="InterPro" id="IPR015853">
    <property type="entry name" value="ABC_transpr_FbpC"/>
</dbReference>
<dbReference type="Pfam" id="PF08402">
    <property type="entry name" value="TOBE_2"/>
    <property type="match status" value="1"/>
</dbReference>
<evidence type="ECO:0000256" key="5">
    <source>
        <dbReference type="ARBA" id="ARBA00022840"/>
    </source>
</evidence>
<evidence type="ECO:0000256" key="7">
    <source>
        <dbReference type="ARBA" id="ARBA00023065"/>
    </source>
</evidence>
<dbReference type="CDD" id="cd03259">
    <property type="entry name" value="ABC_Carb_Solutes_like"/>
    <property type="match status" value="1"/>
</dbReference>
<feature type="domain" description="ABC transporter" evidence="9">
    <location>
        <begin position="3"/>
        <end position="235"/>
    </location>
</feature>
<accession>D6Z6C6</accession>
<dbReference type="InterPro" id="IPR003439">
    <property type="entry name" value="ABC_transporter-like_ATP-bd"/>
</dbReference>
<sequence>MQLEVKNVHISYGGPDIVKGVDLQLGGGAIGCLLGPSGCGKTTLLRAIAGFEPVRQGKIRLGEKLVSSHCHFLPPEKRRVGMVFQDLALFPHLSVADNIAFGLRGVDAKSRRRRVAELLVLIGLEECGPLFPHQLSGGQQQRVALARAMAPRPELLLLDEPFSSLDMEIREKLAREVGKILKQEELTALLVTHDQFEAFAMADEIGVLYDGRLQQWDTAYNLYHRPKTRFVADFIGEGVLLPGEVKADGKVETGLGLLQGIGSGTEEKMAPGSRVSVLVRPEDVIHDDASPVKAEVLRRDFRGANILYTLRLNSGHPVQALVPSHCSHATGEMIGIHADVRHLVLFPE</sequence>
<dbReference type="HOGENOM" id="CLU_000604_1_1_7"/>
<keyword evidence="11" id="KW-1185">Reference proteome</keyword>
<dbReference type="InterPro" id="IPR027417">
    <property type="entry name" value="P-loop_NTPase"/>
</dbReference>
<dbReference type="RefSeq" id="WP_013164405.1">
    <property type="nucleotide sequence ID" value="NC_014216.1"/>
</dbReference>
<dbReference type="InterPro" id="IPR013611">
    <property type="entry name" value="Transp-assoc_OB_typ2"/>
</dbReference>